<dbReference type="EMBL" id="QXGC01000363">
    <property type="protein sequence ID" value="KAE9239271.1"/>
    <property type="molecule type" value="Genomic_DNA"/>
</dbReference>
<proteinExistence type="predicted"/>
<evidence type="ECO:0000313" key="3">
    <source>
        <dbReference type="Proteomes" id="UP000476176"/>
    </source>
</evidence>
<feature type="region of interest" description="Disordered" evidence="1">
    <location>
        <begin position="358"/>
        <end position="380"/>
    </location>
</feature>
<dbReference type="AlphaFoldDB" id="A0A6G0P7W8"/>
<gene>
    <name evidence="2" type="ORF">PF004_g8015</name>
</gene>
<dbReference type="PANTHER" id="PTHR35450:SF2">
    <property type="entry name" value="REVERSE TRANSCRIPTASE DOMAIN-CONTAINING PROTEIN"/>
    <property type="match status" value="1"/>
</dbReference>
<dbReference type="PANTHER" id="PTHR35450">
    <property type="entry name" value="REVERSE TRANSCRIPTASE DOMAIN-CONTAINING PROTEIN"/>
    <property type="match status" value="1"/>
</dbReference>
<name>A0A6G0P7W8_9STRA</name>
<accession>A0A6G0P7W8</accession>
<evidence type="ECO:0000256" key="1">
    <source>
        <dbReference type="SAM" id="MobiDB-lite"/>
    </source>
</evidence>
<dbReference type="Proteomes" id="UP000476176">
    <property type="component" value="Unassembled WGS sequence"/>
</dbReference>
<organism evidence="2 3">
    <name type="scientific">Phytophthora fragariae</name>
    <dbReference type="NCBI Taxonomy" id="53985"/>
    <lineage>
        <taxon>Eukaryota</taxon>
        <taxon>Sar</taxon>
        <taxon>Stramenopiles</taxon>
        <taxon>Oomycota</taxon>
        <taxon>Peronosporomycetes</taxon>
        <taxon>Peronosporales</taxon>
        <taxon>Peronosporaceae</taxon>
        <taxon>Phytophthora</taxon>
    </lineage>
</organism>
<sequence>MKVYLYPRVEYALRHLHPEDQHLRGFDDHLRRGLRHLLRLPKSTAKEFFSAPVSGGGLGLLPLVELHAALQIAHGWQMLHSPDPAIRRIAREQLHQIADARHRLDRPHWQQRREELCGRFLNFELGMSVHAPAKRRTGDITSLWTDIRNNLKLHDLKLETGPPDPESGAPAKALPLRVPHHAEWLDHRNVLRHVKQHKRAHWSAWCALKDQGRTARTHGGVGSEFLTRPRGMWESDYRFALTGRLNQVDTLSVLQRRHLRCHDRCRHPGCSYPETLAHVLNHCPGTMDAVRGRHDDALKEIERTLTASSGDRSGRVQLRVNQTVPSLAGPALRPDLQLYNHTTKTVAVVDLAVAFEEQASDDPESSGLTKAAAEKKAKYDGRGEGQVYTEHLGLLKRDAKRLDWQLSRACIQSSRRIWNLHCAQHRARQHERPRGSRATETGGTPSRTGRH</sequence>
<reference evidence="2 3" key="1">
    <citation type="submission" date="2018-09" db="EMBL/GenBank/DDBJ databases">
        <title>Genomic investigation of the strawberry pathogen Phytophthora fragariae indicates pathogenicity is determined by transcriptional variation in three key races.</title>
        <authorList>
            <person name="Adams T.M."/>
            <person name="Armitage A.D."/>
            <person name="Sobczyk M.K."/>
            <person name="Bates H.J."/>
            <person name="Dunwell J.M."/>
            <person name="Nellist C.F."/>
            <person name="Harrison R.J."/>
        </authorList>
    </citation>
    <scope>NUCLEOTIDE SEQUENCE [LARGE SCALE GENOMIC DNA]</scope>
    <source>
        <strain evidence="2 3">BC-23</strain>
    </source>
</reference>
<evidence type="ECO:0000313" key="2">
    <source>
        <dbReference type="EMBL" id="KAE9239271.1"/>
    </source>
</evidence>
<feature type="region of interest" description="Disordered" evidence="1">
    <location>
        <begin position="425"/>
        <end position="451"/>
    </location>
</feature>
<feature type="compositionally biased region" description="Polar residues" evidence="1">
    <location>
        <begin position="438"/>
        <end position="451"/>
    </location>
</feature>
<protein>
    <recommendedName>
        <fullName evidence="4">Reverse transcriptase zinc-binding domain-containing protein</fullName>
    </recommendedName>
</protein>
<evidence type="ECO:0008006" key="4">
    <source>
        <dbReference type="Google" id="ProtNLM"/>
    </source>
</evidence>
<comment type="caution">
    <text evidence="2">The sequence shown here is derived from an EMBL/GenBank/DDBJ whole genome shotgun (WGS) entry which is preliminary data.</text>
</comment>